<keyword evidence="6 8" id="KW-0472">Membrane</keyword>
<dbReference type="Proteomes" id="UP000422569">
    <property type="component" value="Chromosome"/>
</dbReference>
<feature type="domain" description="Bacterial sugar transferase" evidence="9">
    <location>
        <begin position="296"/>
        <end position="484"/>
    </location>
</feature>
<dbReference type="AlphaFoldDB" id="A0A6B8MD48"/>
<keyword evidence="5 8" id="KW-1133">Transmembrane helix</keyword>
<dbReference type="Pfam" id="PF02397">
    <property type="entry name" value="Bac_transf"/>
    <property type="match status" value="1"/>
</dbReference>
<evidence type="ECO:0000256" key="3">
    <source>
        <dbReference type="ARBA" id="ARBA00022679"/>
    </source>
</evidence>
<keyword evidence="11" id="KW-1185">Reference proteome</keyword>
<dbReference type="PANTHER" id="PTHR30576:SF0">
    <property type="entry name" value="UNDECAPRENYL-PHOSPHATE N-ACETYLGALACTOSAMINYL 1-PHOSPHATE TRANSFERASE-RELATED"/>
    <property type="match status" value="1"/>
</dbReference>
<dbReference type="KEGG" id="mpar:F7D14_18255"/>
<evidence type="ECO:0000256" key="4">
    <source>
        <dbReference type="ARBA" id="ARBA00022692"/>
    </source>
</evidence>
<dbReference type="GO" id="GO:0016020">
    <property type="term" value="C:membrane"/>
    <property type="evidence" value="ECO:0007669"/>
    <property type="project" value="UniProtKB-SubCell"/>
</dbReference>
<dbReference type="NCBIfam" id="TIGR03025">
    <property type="entry name" value="EPS_sugtrans"/>
    <property type="match status" value="1"/>
</dbReference>
<dbReference type="GO" id="GO:0016780">
    <property type="term" value="F:phosphotransferase activity, for other substituted phosphate groups"/>
    <property type="evidence" value="ECO:0007669"/>
    <property type="project" value="TreeGrafter"/>
</dbReference>
<dbReference type="InterPro" id="IPR017475">
    <property type="entry name" value="EPS_sugar_tfrase"/>
</dbReference>
<comment type="subcellular location">
    <subcellularLocation>
        <location evidence="1">Membrane</location>
        <topology evidence="1">Multi-pass membrane protein</topology>
    </subcellularLocation>
</comment>
<evidence type="ECO:0000259" key="9">
    <source>
        <dbReference type="Pfam" id="PF02397"/>
    </source>
</evidence>
<reference evidence="10 11" key="1">
    <citation type="submission" date="2019-09" db="EMBL/GenBank/DDBJ databases">
        <title>Isolation and complete genome sequencing of Methylocystis species.</title>
        <authorList>
            <person name="Rumah B.L."/>
            <person name="Stead C.E."/>
            <person name="Stevens B.C."/>
            <person name="Minton N.P."/>
            <person name="Grosse-Honebrink A."/>
            <person name="Zhang Y."/>
        </authorList>
    </citation>
    <scope>NUCLEOTIDE SEQUENCE [LARGE SCALE GENOMIC DNA]</scope>
    <source>
        <strain evidence="10 11">BRCS2</strain>
    </source>
</reference>
<feature type="transmembrane region" description="Helical" evidence="8">
    <location>
        <begin position="36"/>
        <end position="56"/>
    </location>
</feature>
<feature type="transmembrane region" description="Helical" evidence="8">
    <location>
        <begin position="76"/>
        <end position="99"/>
    </location>
</feature>
<accession>A0A6B8MD48</accession>
<evidence type="ECO:0000256" key="1">
    <source>
        <dbReference type="ARBA" id="ARBA00004141"/>
    </source>
</evidence>
<dbReference type="RefSeq" id="WP_016918951.1">
    <property type="nucleotide sequence ID" value="NZ_CP044331.1"/>
</dbReference>
<evidence type="ECO:0000256" key="8">
    <source>
        <dbReference type="SAM" id="Phobius"/>
    </source>
</evidence>
<feature type="transmembrane region" description="Helical" evidence="8">
    <location>
        <begin position="111"/>
        <end position="132"/>
    </location>
</feature>
<keyword evidence="4 8" id="KW-0812">Transmembrane</keyword>
<evidence type="ECO:0000256" key="6">
    <source>
        <dbReference type="ARBA" id="ARBA00023136"/>
    </source>
</evidence>
<evidence type="ECO:0000256" key="2">
    <source>
        <dbReference type="ARBA" id="ARBA00006464"/>
    </source>
</evidence>
<organism evidence="10 11">
    <name type="scientific">Methylocystis parvus</name>
    <dbReference type="NCBI Taxonomy" id="134"/>
    <lineage>
        <taxon>Bacteria</taxon>
        <taxon>Pseudomonadati</taxon>
        <taxon>Pseudomonadota</taxon>
        <taxon>Alphaproteobacteria</taxon>
        <taxon>Hyphomicrobiales</taxon>
        <taxon>Methylocystaceae</taxon>
        <taxon>Methylocystis</taxon>
    </lineage>
</organism>
<dbReference type="InterPro" id="IPR003362">
    <property type="entry name" value="Bact_transf"/>
</dbReference>
<evidence type="ECO:0000313" key="10">
    <source>
        <dbReference type="EMBL" id="QGM99233.1"/>
    </source>
</evidence>
<comment type="similarity">
    <text evidence="2">Belongs to the bacterial sugar transferase family.</text>
</comment>
<gene>
    <name evidence="10" type="ORF">F7D14_18255</name>
</gene>
<keyword evidence="7" id="KW-0270">Exopolysaccharide synthesis</keyword>
<evidence type="ECO:0000256" key="5">
    <source>
        <dbReference type="ARBA" id="ARBA00022989"/>
    </source>
</evidence>
<dbReference type="PANTHER" id="PTHR30576">
    <property type="entry name" value="COLANIC BIOSYNTHESIS UDP-GLUCOSE LIPID CARRIER TRANSFERASE"/>
    <property type="match status" value="1"/>
</dbReference>
<keyword evidence="3 10" id="KW-0808">Transferase</keyword>
<dbReference type="GO" id="GO:0000271">
    <property type="term" value="P:polysaccharide biosynthetic process"/>
    <property type="evidence" value="ECO:0007669"/>
    <property type="project" value="UniProtKB-KW"/>
</dbReference>
<name>A0A6B8MD48_9HYPH</name>
<dbReference type="EMBL" id="CP044331">
    <property type="protein sequence ID" value="QGM99233.1"/>
    <property type="molecule type" value="Genomic_DNA"/>
</dbReference>
<evidence type="ECO:0000313" key="11">
    <source>
        <dbReference type="Proteomes" id="UP000422569"/>
    </source>
</evidence>
<evidence type="ECO:0000256" key="7">
    <source>
        <dbReference type="ARBA" id="ARBA00023169"/>
    </source>
</evidence>
<sequence length="490" mass="55142">MTNSFGSFRAASLQAMRSSILAILRRAPAAERRLSTHNYAVGFLLLDAAALIGLGWRTRQFCVAELEMTDFAAHGAAAFWSVFFTVLFQFVIAQIFQVYNPDGILDLRRTVTRASLSIACAFSVLSIAELAAQTMTPDFASWLMAWYASSALAILSARCFLLARAKRLMRAGAYVRRAMSVGVFCEPLRAADIEIRTDGETRVMSVAQLERLSDLVDLSDEIAQREIDVVYVAAPWRDIPAVMNALNLLRHLSTRVLVLPSHRVGLHDVSQVSMFGDRISICANEESIYGWSLWLKRLEDVSIATFGLLSLSPLFLVVATLIKIDSPGPVFFKQSRIGFNGKAFALWKFRSMYEEMADPDAKLQTRRDDPRVTPVGRWIRRTSIDELPQLINVLQGTMSIVGPRPHALSTQTLGRNLEELVDYYAVRHRVKPGMTGWAQISGFRGELDSLEKLQKRVDFDLFYIDNWTIWLDIKIVLSTITLMFRDAHAY</sequence>
<proteinExistence type="inferred from homology"/>
<protein>
    <submittedName>
        <fullName evidence="10">Exopolysaccharide biosynthesis polyprenyl glycosylphosphotransferase</fullName>
    </submittedName>
</protein>
<feature type="transmembrane region" description="Helical" evidence="8">
    <location>
        <begin position="301"/>
        <end position="322"/>
    </location>
</feature>
<feature type="transmembrane region" description="Helical" evidence="8">
    <location>
        <begin position="144"/>
        <end position="163"/>
    </location>
</feature>